<dbReference type="CDD" id="cd02440">
    <property type="entry name" value="AdoMet_MTases"/>
    <property type="match status" value="1"/>
</dbReference>
<evidence type="ECO:0000313" key="5">
    <source>
        <dbReference type="EMBL" id="PIW18467.1"/>
    </source>
</evidence>
<sequence length="292" mass="34230">MHDEACLFFTRSKSAQGKGRGMQPHSDPELTHFKREFHQLSGYNLDNYQHIQIDRRLQEILHTTHSQNLAELLIYFKQNSNELRKFLDGLSINVSEFFRNAERFQEIQNKILPELLSRRPRLRIWSAGSSIGAEIYSLLMILEHLGAADHCHFLASDIDRDALERARKGVFLPDLLQHVSKKDLSTFFDPCLDENKANAYVFKQKWREKVHFIHHDLLTDDYPLQFDLIACRNVMIYFTKEAKTRVYQQFYSSLREGGVLFVGGAEQLIQAHEIGYNRLSSYFYQKQKMGKP</sequence>
<accession>A0A2M7G8P9</accession>
<dbReference type="InterPro" id="IPR029063">
    <property type="entry name" value="SAM-dependent_MTases_sf"/>
</dbReference>
<dbReference type="EMBL" id="PFFQ01000012">
    <property type="protein sequence ID" value="PIW18467.1"/>
    <property type="molecule type" value="Genomic_DNA"/>
</dbReference>
<dbReference type="Pfam" id="PF01739">
    <property type="entry name" value="CheR"/>
    <property type="match status" value="1"/>
</dbReference>
<dbReference type="GO" id="GO:0032259">
    <property type="term" value="P:methylation"/>
    <property type="evidence" value="ECO:0007669"/>
    <property type="project" value="UniProtKB-KW"/>
</dbReference>
<gene>
    <name evidence="5" type="ORF">COW36_04030</name>
</gene>
<dbReference type="Proteomes" id="UP000231019">
    <property type="component" value="Unassembled WGS sequence"/>
</dbReference>
<dbReference type="PANTHER" id="PTHR24422:SF19">
    <property type="entry name" value="CHEMOTAXIS PROTEIN METHYLTRANSFERASE"/>
    <property type="match status" value="1"/>
</dbReference>
<dbReference type="SMART" id="SM00138">
    <property type="entry name" value="MeTrc"/>
    <property type="match status" value="1"/>
</dbReference>
<dbReference type="PROSITE" id="PS50123">
    <property type="entry name" value="CHER"/>
    <property type="match status" value="1"/>
</dbReference>
<dbReference type="PANTHER" id="PTHR24422">
    <property type="entry name" value="CHEMOTAXIS PROTEIN METHYLTRANSFERASE"/>
    <property type="match status" value="1"/>
</dbReference>
<feature type="domain" description="CheR-type methyltransferase" evidence="4">
    <location>
        <begin position="18"/>
        <end position="289"/>
    </location>
</feature>
<dbReference type="InterPro" id="IPR022642">
    <property type="entry name" value="CheR_C"/>
</dbReference>
<dbReference type="AlphaFoldDB" id="A0A2M7G8P9"/>
<keyword evidence="1" id="KW-0489">Methyltransferase</keyword>
<dbReference type="InterPro" id="IPR000780">
    <property type="entry name" value="CheR_MeTrfase"/>
</dbReference>
<dbReference type="GO" id="GO:0008757">
    <property type="term" value="F:S-adenosylmethionine-dependent methyltransferase activity"/>
    <property type="evidence" value="ECO:0007669"/>
    <property type="project" value="InterPro"/>
</dbReference>
<keyword evidence="2" id="KW-0808">Transferase</keyword>
<dbReference type="SUPFAM" id="SSF53335">
    <property type="entry name" value="S-adenosyl-L-methionine-dependent methyltransferases"/>
    <property type="match status" value="1"/>
</dbReference>
<organism evidence="5 6">
    <name type="scientific">bacterium (Candidatus Blackallbacteria) CG17_big_fil_post_rev_8_21_14_2_50_48_46</name>
    <dbReference type="NCBI Taxonomy" id="2014261"/>
    <lineage>
        <taxon>Bacteria</taxon>
        <taxon>Candidatus Blackallbacteria</taxon>
    </lineage>
</organism>
<evidence type="ECO:0000256" key="3">
    <source>
        <dbReference type="ARBA" id="ARBA00022691"/>
    </source>
</evidence>
<evidence type="ECO:0000313" key="6">
    <source>
        <dbReference type="Proteomes" id="UP000231019"/>
    </source>
</evidence>
<evidence type="ECO:0000256" key="1">
    <source>
        <dbReference type="ARBA" id="ARBA00022603"/>
    </source>
</evidence>
<proteinExistence type="predicted"/>
<evidence type="ECO:0000259" key="4">
    <source>
        <dbReference type="PROSITE" id="PS50123"/>
    </source>
</evidence>
<protein>
    <submittedName>
        <fullName evidence="5">Chemotaxis protein CheR</fullName>
    </submittedName>
</protein>
<name>A0A2M7G8P9_9BACT</name>
<dbReference type="SUPFAM" id="SSF47757">
    <property type="entry name" value="Chemotaxis receptor methyltransferase CheR, N-terminal domain"/>
    <property type="match status" value="1"/>
</dbReference>
<dbReference type="Gene3D" id="3.40.50.150">
    <property type="entry name" value="Vaccinia Virus protein VP39"/>
    <property type="match status" value="1"/>
</dbReference>
<comment type="caution">
    <text evidence="5">The sequence shown here is derived from an EMBL/GenBank/DDBJ whole genome shotgun (WGS) entry which is preliminary data.</text>
</comment>
<keyword evidence="3" id="KW-0949">S-adenosyl-L-methionine</keyword>
<dbReference type="InterPro" id="IPR050903">
    <property type="entry name" value="Bact_Chemotaxis_MeTrfase"/>
</dbReference>
<evidence type="ECO:0000256" key="2">
    <source>
        <dbReference type="ARBA" id="ARBA00022679"/>
    </source>
</evidence>
<dbReference type="PRINTS" id="PR00996">
    <property type="entry name" value="CHERMTFRASE"/>
</dbReference>
<reference evidence="5 6" key="1">
    <citation type="submission" date="2017-09" db="EMBL/GenBank/DDBJ databases">
        <title>Depth-based differentiation of microbial function through sediment-hosted aquifers and enrichment of novel symbionts in the deep terrestrial subsurface.</title>
        <authorList>
            <person name="Probst A.J."/>
            <person name="Ladd B."/>
            <person name="Jarett J.K."/>
            <person name="Geller-Mcgrath D.E."/>
            <person name="Sieber C.M."/>
            <person name="Emerson J.B."/>
            <person name="Anantharaman K."/>
            <person name="Thomas B.C."/>
            <person name="Malmstrom R."/>
            <person name="Stieglmeier M."/>
            <person name="Klingl A."/>
            <person name="Woyke T."/>
            <person name="Ryan C.M."/>
            <person name="Banfield J.F."/>
        </authorList>
    </citation>
    <scope>NUCLEOTIDE SEQUENCE [LARGE SCALE GENOMIC DNA]</scope>
    <source>
        <strain evidence="5">CG17_big_fil_post_rev_8_21_14_2_50_48_46</strain>
    </source>
</reference>